<feature type="domain" description="Methyl-accepting transducer" evidence="10">
    <location>
        <begin position="106"/>
        <end position="342"/>
    </location>
</feature>
<evidence type="ECO:0000313" key="12">
    <source>
        <dbReference type="Proteomes" id="UP000244441"/>
    </source>
</evidence>
<evidence type="ECO:0000259" key="10">
    <source>
        <dbReference type="PROSITE" id="PS50111"/>
    </source>
</evidence>
<evidence type="ECO:0000256" key="3">
    <source>
        <dbReference type="ARBA" id="ARBA00022729"/>
    </source>
</evidence>
<keyword evidence="6 8" id="KW-0807">Transducer</keyword>
<gene>
    <name evidence="11" type="ORF">C2869_01950</name>
</gene>
<dbReference type="GO" id="GO:0006935">
    <property type="term" value="P:chemotaxis"/>
    <property type="evidence" value="ECO:0007669"/>
    <property type="project" value="InterPro"/>
</dbReference>
<evidence type="ECO:0000256" key="7">
    <source>
        <dbReference type="ARBA" id="ARBA00029447"/>
    </source>
</evidence>
<evidence type="ECO:0000256" key="8">
    <source>
        <dbReference type="PROSITE-ProRule" id="PRU00284"/>
    </source>
</evidence>
<accession>A0A2S0VM60</accession>
<proteinExistence type="inferred from homology"/>
<dbReference type="PRINTS" id="PR00260">
    <property type="entry name" value="CHEMTRNSDUCR"/>
</dbReference>
<dbReference type="SUPFAM" id="SSF58104">
    <property type="entry name" value="Methyl-accepting chemotaxis protein (MCP) signaling domain"/>
    <property type="match status" value="1"/>
</dbReference>
<dbReference type="SMART" id="SM00283">
    <property type="entry name" value="MA"/>
    <property type="match status" value="1"/>
</dbReference>
<organism evidence="11 12">
    <name type="scientific">Saccharobesus litoralis</name>
    <dbReference type="NCBI Taxonomy" id="2172099"/>
    <lineage>
        <taxon>Bacteria</taxon>
        <taxon>Pseudomonadati</taxon>
        <taxon>Pseudomonadota</taxon>
        <taxon>Gammaproteobacteria</taxon>
        <taxon>Alteromonadales</taxon>
        <taxon>Alteromonadaceae</taxon>
        <taxon>Saccharobesus</taxon>
    </lineage>
</organism>
<dbReference type="GO" id="GO:0016020">
    <property type="term" value="C:membrane"/>
    <property type="evidence" value="ECO:0007669"/>
    <property type="project" value="UniProtKB-SubCell"/>
</dbReference>
<dbReference type="Gene3D" id="1.10.287.950">
    <property type="entry name" value="Methyl-accepting chemotaxis protein"/>
    <property type="match status" value="1"/>
</dbReference>
<keyword evidence="5 9" id="KW-0472">Membrane</keyword>
<comment type="subcellular location">
    <subcellularLocation>
        <location evidence="1">Membrane</location>
        <topology evidence="1">Multi-pass membrane protein</topology>
    </subcellularLocation>
</comment>
<dbReference type="InterPro" id="IPR004090">
    <property type="entry name" value="Chemotax_Me-accpt_rcpt"/>
</dbReference>
<dbReference type="CDD" id="cd11386">
    <property type="entry name" value="MCP_signal"/>
    <property type="match status" value="1"/>
</dbReference>
<dbReference type="EMBL" id="CP026604">
    <property type="protein sequence ID" value="AWB65283.1"/>
    <property type="molecule type" value="Genomic_DNA"/>
</dbReference>
<dbReference type="GO" id="GO:0055085">
    <property type="term" value="P:transmembrane transport"/>
    <property type="evidence" value="ECO:0007669"/>
    <property type="project" value="InterPro"/>
</dbReference>
<dbReference type="Pfam" id="PF03480">
    <property type="entry name" value="DctP"/>
    <property type="match status" value="1"/>
</dbReference>
<dbReference type="InterPro" id="IPR018389">
    <property type="entry name" value="DctP_fam"/>
</dbReference>
<comment type="similarity">
    <text evidence="7">Belongs to the methyl-accepting chemotaxis (MCP) protein family.</text>
</comment>
<evidence type="ECO:0000256" key="6">
    <source>
        <dbReference type="ARBA" id="ARBA00023224"/>
    </source>
</evidence>
<evidence type="ECO:0000256" key="1">
    <source>
        <dbReference type="ARBA" id="ARBA00004141"/>
    </source>
</evidence>
<keyword evidence="4 9" id="KW-1133">Transmembrane helix</keyword>
<keyword evidence="3" id="KW-0732">Signal</keyword>
<dbReference type="OrthoDB" id="49457at2"/>
<evidence type="ECO:0000256" key="2">
    <source>
        <dbReference type="ARBA" id="ARBA00022692"/>
    </source>
</evidence>
<dbReference type="RefSeq" id="WP_108601360.1">
    <property type="nucleotide sequence ID" value="NZ_CP026604.1"/>
</dbReference>
<name>A0A2S0VM60_9ALTE</name>
<dbReference type="GO" id="GO:0007165">
    <property type="term" value="P:signal transduction"/>
    <property type="evidence" value="ECO:0007669"/>
    <property type="project" value="UniProtKB-KW"/>
</dbReference>
<feature type="transmembrane region" description="Helical" evidence="9">
    <location>
        <begin position="6"/>
        <end position="24"/>
    </location>
</feature>
<dbReference type="PANTHER" id="PTHR32089:SF119">
    <property type="entry name" value="METHYL-ACCEPTING CHEMOTAXIS PROTEIN CTPL"/>
    <property type="match status" value="1"/>
</dbReference>
<dbReference type="Pfam" id="PF00015">
    <property type="entry name" value="MCPsignal"/>
    <property type="match status" value="1"/>
</dbReference>
<evidence type="ECO:0000256" key="9">
    <source>
        <dbReference type="SAM" id="Phobius"/>
    </source>
</evidence>
<dbReference type="Gene3D" id="3.40.190.170">
    <property type="entry name" value="Bacterial extracellular solute-binding protein, family 7"/>
    <property type="match status" value="1"/>
</dbReference>
<dbReference type="GO" id="GO:0004888">
    <property type="term" value="F:transmembrane signaling receptor activity"/>
    <property type="evidence" value="ECO:0007669"/>
    <property type="project" value="InterPro"/>
</dbReference>
<dbReference type="InterPro" id="IPR038404">
    <property type="entry name" value="TRAP_DctP_sf"/>
</dbReference>
<dbReference type="Proteomes" id="UP000244441">
    <property type="component" value="Chromosome"/>
</dbReference>
<keyword evidence="12" id="KW-1185">Reference proteome</keyword>
<evidence type="ECO:0000256" key="5">
    <source>
        <dbReference type="ARBA" id="ARBA00023136"/>
    </source>
</evidence>
<protein>
    <recommendedName>
        <fullName evidence="10">Methyl-accepting transducer domain-containing protein</fullName>
    </recommendedName>
</protein>
<keyword evidence="2 9" id="KW-0812">Transmembrane</keyword>
<dbReference type="PROSITE" id="PS50111">
    <property type="entry name" value="CHEMOTAXIS_TRANSDUC_2"/>
    <property type="match status" value="1"/>
</dbReference>
<dbReference type="NCBIfam" id="NF037995">
    <property type="entry name" value="TRAP_S1"/>
    <property type="match status" value="1"/>
</dbReference>
<sequence>MKLQSLFIIVVLVNFLTAVIVYSFSQLSLIMLSVLLVVICLSLGALYKVIKPNFNALTKTILDNPSNDALNELIASCSLIDIQETISQHAGSTNQIKQSLKTNQECAVLLADTCEELGHASKKIKRNNKIQADASNNMAAAVEEMTNSISVVTNQAQSAAEHTMESSKVADDSANVILSTIEGIRDISESVEKAANNIAALRSDSESISDVANMIKGIADQTNLLALNAAIEAARAGEQGRGFSVVADEVRQLAERTSQSTQEINELLARMLDSAKLASESMLTTEQAVQKGVENAQQASDSIKAIRQGSSAAVEEVSQISVAIKEQELASAEIAKNIDQIAQISAQNNEAVSKSIQASESLYEISQTLTRSVESCLLNTSQQELRLRSADVLDDDYPSVKALHDMANQLNKNSNGNISLKIFTQGAFGTETDALEQMAKGSLDMARVNIAQLNHSCPESLVPTLPFLFNSVQHLHRCLDGKPGEILTQALSKGDFICLGLLDSGSRNMYASTPIRSIKDIKGLRLRVPPSKLWEGIAQALGTVPHAIPIEDTKTALQTGLIDMAENNIFAYESFHHYEACSYFSRTEHVITPDVLMFSKKVWEKLSDDQQQMILAAAQHAVLQSRSYCKTSERLVENKAREHGAIFVDNIDKASFSQSIKSVYDKFITSSAQKKLIQAIRAIH</sequence>
<dbReference type="InterPro" id="IPR004089">
    <property type="entry name" value="MCPsignal_dom"/>
</dbReference>
<dbReference type="PANTHER" id="PTHR32089">
    <property type="entry name" value="METHYL-ACCEPTING CHEMOTAXIS PROTEIN MCPB"/>
    <property type="match status" value="1"/>
</dbReference>
<dbReference type="AlphaFoldDB" id="A0A2S0VM60"/>
<evidence type="ECO:0000256" key="4">
    <source>
        <dbReference type="ARBA" id="ARBA00022989"/>
    </source>
</evidence>
<evidence type="ECO:0000313" key="11">
    <source>
        <dbReference type="EMBL" id="AWB65283.1"/>
    </source>
</evidence>
<dbReference type="KEGG" id="cate:C2869_01950"/>
<feature type="transmembrane region" description="Helical" evidence="9">
    <location>
        <begin position="29"/>
        <end position="50"/>
    </location>
</feature>
<reference evidence="11 12" key="1">
    <citation type="submission" date="2018-01" db="EMBL/GenBank/DDBJ databases">
        <title>Genome sequence of a Cantenovulum-like bacteria.</title>
        <authorList>
            <person name="Tan W.R."/>
            <person name="Lau N.-S."/>
            <person name="Go F."/>
            <person name="Amirul A.-A.A."/>
        </authorList>
    </citation>
    <scope>NUCLEOTIDE SEQUENCE [LARGE SCALE GENOMIC DNA]</scope>
    <source>
        <strain evidence="11 12">CCB-QB4</strain>
    </source>
</reference>